<sequence length="181" mass="20823">MSRAQSRCQNLVWGVTFSDNVESNASAPAEGMVPNWNEGRPTMGVRSYKPECTTPSTPPIPQPTPVAPQVVEVIMLISGRIPLCRLYQGKGSHGSFFQEEFKKKYISQRFLDQKRKEFLELKQGKMEVTDHERDFVRRSKYTRECLSTEAIMCRRFEDGLNEDIKLFVTVLKLKEFVVLVE</sequence>
<reference evidence="3" key="1">
    <citation type="journal article" date="2019" name="Plant Biotechnol. J.">
        <title>Genome sequencing of the Australian wild diploid species Gossypium australe highlights disease resistance and delayed gland morphogenesis.</title>
        <authorList>
            <person name="Cai Y."/>
            <person name="Cai X."/>
            <person name="Wang Q."/>
            <person name="Wang P."/>
            <person name="Zhang Y."/>
            <person name="Cai C."/>
            <person name="Xu Y."/>
            <person name="Wang K."/>
            <person name="Zhou Z."/>
            <person name="Wang C."/>
            <person name="Geng S."/>
            <person name="Li B."/>
            <person name="Dong Q."/>
            <person name="Hou Y."/>
            <person name="Wang H."/>
            <person name="Ai P."/>
            <person name="Liu Z."/>
            <person name="Yi F."/>
            <person name="Sun M."/>
            <person name="An G."/>
            <person name="Cheng J."/>
            <person name="Zhang Y."/>
            <person name="Shi Q."/>
            <person name="Xie Y."/>
            <person name="Shi X."/>
            <person name="Chang Y."/>
            <person name="Huang F."/>
            <person name="Chen Y."/>
            <person name="Hong S."/>
            <person name="Mi L."/>
            <person name="Sun Q."/>
            <person name="Zhang L."/>
            <person name="Zhou B."/>
            <person name="Peng R."/>
            <person name="Zhang X."/>
            <person name="Liu F."/>
        </authorList>
    </citation>
    <scope>NUCLEOTIDE SEQUENCE [LARGE SCALE GENOMIC DNA]</scope>
    <source>
        <strain evidence="3">cv. PA1801</strain>
    </source>
</reference>
<gene>
    <name evidence="2" type="ORF">EPI10_023384</name>
</gene>
<accession>A0A5B6VVV7</accession>
<feature type="domain" description="Retrotransposon gag" evidence="1">
    <location>
        <begin position="97"/>
        <end position="162"/>
    </location>
</feature>
<dbReference type="EMBL" id="SMMG02000005">
    <property type="protein sequence ID" value="KAA3472967.1"/>
    <property type="molecule type" value="Genomic_DNA"/>
</dbReference>
<dbReference type="AlphaFoldDB" id="A0A5B6VVV7"/>
<evidence type="ECO:0000259" key="1">
    <source>
        <dbReference type="Pfam" id="PF03732"/>
    </source>
</evidence>
<proteinExistence type="predicted"/>
<comment type="caution">
    <text evidence="2">The sequence shown here is derived from an EMBL/GenBank/DDBJ whole genome shotgun (WGS) entry which is preliminary data.</text>
</comment>
<keyword evidence="3" id="KW-1185">Reference proteome</keyword>
<evidence type="ECO:0000313" key="2">
    <source>
        <dbReference type="EMBL" id="KAA3472967.1"/>
    </source>
</evidence>
<dbReference type="InterPro" id="IPR005162">
    <property type="entry name" value="Retrotrans_gag_dom"/>
</dbReference>
<evidence type="ECO:0000313" key="3">
    <source>
        <dbReference type="Proteomes" id="UP000325315"/>
    </source>
</evidence>
<dbReference type="Proteomes" id="UP000325315">
    <property type="component" value="Unassembled WGS sequence"/>
</dbReference>
<dbReference type="OrthoDB" id="2272416at2759"/>
<organism evidence="2 3">
    <name type="scientific">Gossypium australe</name>
    <dbReference type="NCBI Taxonomy" id="47621"/>
    <lineage>
        <taxon>Eukaryota</taxon>
        <taxon>Viridiplantae</taxon>
        <taxon>Streptophyta</taxon>
        <taxon>Embryophyta</taxon>
        <taxon>Tracheophyta</taxon>
        <taxon>Spermatophyta</taxon>
        <taxon>Magnoliopsida</taxon>
        <taxon>eudicotyledons</taxon>
        <taxon>Gunneridae</taxon>
        <taxon>Pentapetalae</taxon>
        <taxon>rosids</taxon>
        <taxon>malvids</taxon>
        <taxon>Malvales</taxon>
        <taxon>Malvaceae</taxon>
        <taxon>Malvoideae</taxon>
        <taxon>Gossypium</taxon>
    </lineage>
</organism>
<protein>
    <submittedName>
        <fullName evidence="2">E3 ubiquitin-protein ligase RBBP6</fullName>
    </submittedName>
</protein>
<name>A0A5B6VVV7_9ROSI</name>
<dbReference type="Pfam" id="PF03732">
    <property type="entry name" value="Retrotrans_gag"/>
    <property type="match status" value="1"/>
</dbReference>